<accession>A0AAE0HR61</accession>
<dbReference type="PANTHER" id="PTHR43805:SF1">
    <property type="entry name" value="GP-PDE DOMAIN-CONTAINING PROTEIN"/>
    <property type="match status" value="1"/>
</dbReference>
<proteinExistence type="predicted"/>
<reference evidence="3" key="2">
    <citation type="submission" date="2023-06" db="EMBL/GenBank/DDBJ databases">
        <authorList>
            <consortium name="Lawrence Berkeley National Laboratory"/>
            <person name="Haridas S."/>
            <person name="Hensen N."/>
            <person name="Bonometti L."/>
            <person name="Westerberg I."/>
            <person name="Brannstrom I.O."/>
            <person name="Guillou S."/>
            <person name="Cros-Aarteil S."/>
            <person name="Calhoun S."/>
            <person name="Kuo A."/>
            <person name="Mondo S."/>
            <person name="Pangilinan J."/>
            <person name="Riley R."/>
            <person name="Labutti K."/>
            <person name="Andreopoulos B."/>
            <person name="Lipzen A."/>
            <person name="Chen C."/>
            <person name="Yanf M."/>
            <person name="Daum C."/>
            <person name="Ng V."/>
            <person name="Clum A."/>
            <person name="Steindorff A."/>
            <person name="Ohm R."/>
            <person name="Martin F."/>
            <person name="Silar P."/>
            <person name="Natvig D."/>
            <person name="Lalanne C."/>
            <person name="Gautier V."/>
            <person name="Ament-Velasquez S.L."/>
            <person name="Kruys A."/>
            <person name="Hutchinson M.I."/>
            <person name="Powell A.J."/>
            <person name="Barry K."/>
            <person name="Miller A.N."/>
            <person name="Grigoriev I.V."/>
            <person name="Debuchy R."/>
            <person name="Gladieux P."/>
            <person name="Thoren M.H."/>
            <person name="Johannesson H."/>
        </authorList>
    </citation>
    <scope>NUCLEOTIDE SEQUENCE</scope>
    <source>
        <strain evidence="3">CBS 168.71</strain>
    </source>
</reference>
<reference evidence="3" key="1">
    <citation type="journal article" date="2023" name="Mol. Phylogenet. Evol.">
        <title>Genome-scale phylogeny and comparative genomics of the fungal order Sordariales.</title>
        <authorList>
            <person name="Hensen N."/>
            <person name="Bonometti L."/>
            <person name="Westerberg I."/>
            <person name="Brannstrom I.O."/>
            <person name="Guillou S."/>
            <person name="Cros-Aarteil S."/>
            <person name="Calhoun S."/>
            <person name="Haridas S."/>
            <person name="Kuo A."/>
            <person name="Mondo S."/>
            <person name="Pangilinan J."/>
            <person name="Riley R."/>
            <person name="LaButti K."/>
            <person name="Andreopoulos B."/>
            <person name="Lipzen A."/>
            <person name="Chen C."/>
            <person name="Yan M."/>
            <person name="Daum C."/>
            <person name="Ng V."/>
            <person name="Clum A."/>
            <person name="Steindorff A."/>
            <person name="Ohm R.A."/>
            <person name="Martin F."/>
            <person name="Silar P."/>
            <person name="Natvig D.O."/>
            <person name="Lalanne C."/>
            <person name="Gautier V."/>
            <person name="Ament-Velasquez S.L."/>
            <person name="Kruys A."/>
            <person name="Hutchinson M.I."/>
            <person name="Powell A.J."/>
            <person name="Barry K."/>
            <person name="Miller A.N."/>
            <person name="Grigoriev I.V."/>
            <person name="Debuchy R."/>
            <person name="Gladieux P."/>
            <person name="Hiltunen Thoren M."/>
            <person name="Johannesson H."/>
        </authorList>
    </citation>
    <scope>NUCLEOTIDE SEQUENCE</scope>
    <source>
        <strain evidence="3">CBS 168.71</strain>
    </source>
</reference>
<dbReference type="EMBL" id="JAUEPN010000001">
    <property type="protein sequence ID" value="KAK3301198.1"/>
    <property type="molecule type" value="Genomic_DNA"/>
</dbReference>
<dbReference type="PROSITE" id="PS51704">
    <property type="entry name" value="GP_PDE"/>
    <property type="match status" value="1"/>
</dbReference>
<evidence type="ECO:0000313" key="4">
    <source>
        <dbReference type="Proteomes" id="UP001278766"/>
    </source>
</evidence>
<feature type="domain" description="GP-PDE" evidence="2">
    <location>
        <begin position="33"/>
        <end position="277"/>
    </location>
</feature>
<dbReference type="CDD" id="cd08570">
    <property type="entry name" value="GDPD_YPL206cp_fungi"/>
    <property type="match status" value="1"/>
</dbReference>
<keyword evidence="1" id="KW-0472">Membrane</keyword>
<keyword evidence="1" id="KW-0812">Transmembrane</keyword>
<evidence type="ECO:0000313" key="3">
    <source>
        <dbReference type="EMBL" id="KAK3301198.1"/>
    </source>
</evidence>
<keyword evidence="4" id="KW-1185">Reference proteome</keyword>
<keyword evidence="1" id="KW-1133">Transmembrane helix</keyword>
<gene>
    <name evidence="3" type="ORF">B0H64DRAFT_449863</name>
</gene>
<dbReference type="InterPro" id="IPR017946">
    <property type="entry name" value="PLC-like_Pdiesterase_TIM-brl"/>
</dbReference>
<sequence length="347" mass="37940">MSPEEMPLLQDGVLQAGASAPAELGSKPPSRLPQNIGHRGYKAAFPENSMAAFHGAIAAGAHALETDLHLSRDGVVVLSHDASLKRCFGIDTKIADCDWSYLRTLQTLQEPRQGMPRLSDLLEWLAQPELAPVWVLLDIKTDDDPDLLLPAIARTVASVPSGEGAKGWEERIVVGCWNENYIHHARQHLPHHPLAYIGFSLLYARRFLSDAHPDVHFNLFQPSLVGPLGARFRRAARERGRKLFVWTVNEEGWMEWAVRKGVDGVITDEVGRMSEVLDRSGCDGGSGGGGGGAPSDRGIGWPRAVRLYAGAVVWQTLALVVSLLLWRRLNTRGARRKPGGVTVGGKR</sequence>
<dbReference type="PANTHER" id="PTHR43805">
    <property type="entry name" value="GLYCEROPHOSPHORYL DIESTER PHOSPHODIESTERASE"/>
    <property type="match status" value="1"/>
</dbReference>
<comment type="caution">
    <text evidence="3">The sequence shown here is derived from an EMBL/GenBank/DDBJ whole genome shotgun (WGS) entry which is preliminary data.</text>
</comment>
<dbReference type="Proteomes" id="UP001278766">
    <property type="component" value="Unassembled WGS sequence"/>
</dbReference>
<organism evidence="3 4">
    <name type="scientific">Chaetomium fimeti</name>
    <dbReference type="NCBI Taxonomy" id="1854472"/>
    <lineage>
        <taxon>Eukaryota</taxon>
        <taxon>Fungi</taxon>
        <taxon>Dikarya</taxon>
        <taxon>Ascomycota</taxon>
        <taxon>Pezizomycotina</taxon>
        <taxon>Sordariomycetes</taxon>
        <taxon>Sordariomycetidae</taxon>
        <taxon>Sordariales</taxon>
        <taxon>Chaetomiaceae</taxon>
        <taxon>Chaetomium</taxon>
    </lineage>
</organism>
<dbReference type="SUPFAM" id="SSF51695">
    <property type="entry name" value="PLC-like phosphodiesterases"/>
    <property type="match status" value="1"/>
</dbReference>
<dbReference type="Pfam" id="PF03009">
    <property type="entry name" value="GDPD"/>
    <property type="match status" value="1"/>
</dbReference>
<dbReference type="InterPro" id="IPR030395">
    <property type="entry name" value="GP_PDE_dom"/>
</dbReference>
<evidence type="ECO:0000259" key="2">
    <source>
        <dbReference type="PROSITE" id="PS51704"/>
    </source>
</evidence>
<dbReference type="GeneID" id="87844052"/>
<dbReference type="GO" id="GO:0006629">
    <property type="term" value="P:lipid metabolic process"/>
    <property type="evidence" value="ECO:0007669"/>
    <property type="project" value="InterPro"/>
</dbReference>
<name>A0AAE0HR61_9PEZI</name>
<evidence type="ECO:0000256" key="1">
    <source>
        <dbReference type="SAM" id="Phobius"/>
    </source>
</evidence>
<feature type="transmembrane region" description="Helical" evidence="1">
    <location>
        <begin position="307"/>
        <end position="326"/>
    </location>
</feature>
<dbReference type="GO" id="GO:0008081">
    <property type="term" value="F:phosphoric diester hydrolase activity"/>
    <property type="evidence" value="ECO:0007669"/>
    <property type="project" value="InterPro"/>
</dbReference>
<dbReference type="Gene3D" id="3.20.20.190">
    <property type="entry name" value="Phosphatidylinositol (PI) phosphodiesterase"/>
    <property type="match status" value="1"/>
</dbReference>
<protein>
    <submittedName>
        <fullName evidence="3">PLC-like phosphodiesterase</fullName>
    </submittedName>
</protein>
<dbReference type="AlphaFoldDB" id="A0AAE0HR61"/>
<dbReference type="RefSeq" id="XP_062664712.1">
    <property type="nucleotide sequence ID" value="XM_062807104.1"/>
</dbReference>